<feature type="region of interest" description="Disordered" evidence="1">
    <location>
        <begin position="88"/>
        <end position="137"/>
    </location>
</feature>
<gene>
    <name evidence="2" type="ORF">F2Q69_00013070</name>
</gene>
<evidence type="ECO:0000256" key="1">
    <source>
        <dbReference type="SAM" id="MobiDB-lite"/>
    </source>
</evidence>
<name>A0A8S9QQ28_BRACR</name>
<evidence type="ECO:0000313" key="3">
    <source>
        <dbReference type="Proteomes" id="UP000712600"/>
    </source>
</evidence>
<evidence type="ECO:0000313" key="2">
    <source>
        <dbReference type="EMBL" id="KAF3553338.1"/>
    </source>
</evidence>
<organism evidence="2 3">
    <name type="scientific">Brassica cretica</name>
    <name type="common">Mustard</name>
    <dbReference type="NCBI Taxonomy" id="69181"/>
    <lineage>
        <taxon>Eukaryota</taxon>
        <taxon>Viridiplantae</taxon>
        <taxon>Streptophyta</taxon>
        <taxon>Embryophyta</taxon>
        <taxon>Tracheophyta</taxon>
        <taxon>Spermatophyta</taxon>
        <taxon>Magnoliopsida</taxon>
        <taxon>eudicotyledons</taxon>
        <taxon>Gunneridae</taxon>
        <taxon>Pentapetalae</taxon>
        <taxon>rosids</taxon>
        <taxon>malvids</taxon>
        <taxon>Brassicales</taxon>
        <taxon>Brassicaceae</taxon>
        <taxon>Brassiceae</taxon>
        <taxon>Brassica</taxon>
    </lineage>
</organism>
<protein>
    <submittedName>
        <fullName evidence="2">Uncharacterized protein</fullName>
    </submittedName>
</protein>
<dbReference type="EMBL" id="QGKX02000996">
    <property type="protein sequence ID" value="KAF3553338.1"/>
    <property type="molecule type" value="Genomic_DNA"/>
</dbReference>
<feature type="region of interest" description="Disordered" evidence="1">
    <location>
        <begin position="256"/>
        <end position="278"/>
    </location>
</feature>
<dbReference type="Proteomes" id="UP000712600">
    <property type="component" value="Unassembled WGS sequence"/>
</dbReference>
<sequence>MSFGGSHWCRSTPDFEHRLTDFNHNRSTGSPEHRSMIPTESRTSCNVKETAIDRQPPAPIDRRAPLIYRVQMPKIVVARLNALKPLPKLDNPPKTIRTPSDDAADPMKVDRDPMGRTQRKKKEKVVKHLKRGANENERETCHCGAEYETEYSASIETHTATSIDSARQISTDTPKEESVDGSPNDWENYYYNPTMAAHTKDTMHTEEYDEDFEKERAIEYKAALEEENRLLHHSSWKGMRRRSTEHAQHRSTSILFKQDENEHRPTLPTSHRSTLESTVYEKETTRLAVGQMITITKAMQ</sequence>
<dbReference type="AlphaFoldDB" id="A0A8S9QQ28"/>
<feature type="compositionally biased region" description="Basic and acidic residues" evidence="1">
    <location>
        <begin position="105"/>
        <end position="114"/>
    </location>
</feature>
<proteinExistence type="predicted"/>
<feature type="compositionally biased region" description="Polar residues" evidence="1">
    <location>
        <begin position="160"/>
        <end position="172"/>
    </location>
</feature>
<feature type="compositionally biased region" description="Basic residues" evidence="1">
    <location>
        <begin position="117"/>
        <end position="131"/>
    </location>
</feature>
<accession>A0A8S9QQ28</accession>
<reference evidence="2" key="1">
    <citation type="submission" date="2019-12" db="EMBL/GenBank/DDBJ databases">
        <title>Genome sequencing and annotation of Brassica cretica.</title>
        <authorList>
            <person name="Studholme D.J."/>
            <person name="Sarris P."/>
        </authorList>
    </citation>
    <scope>NUCLEOTIDE SEQUENCE</scope>
    <source>
        <strain evidence="2">PFS-109/04</strain>
        <tissue evidence="2">Leaf</tissue>
    </source>
</reference>
<feature type="region of interest" description="Disordered" evidence="1">
    <location>
        <begin position="160"/>
        <end position="185"/>
    </location>
</feature>
<feature type="compositionally biased region" description="Polar residues" evidence="1">
    <location>
        <begin position="267"/>
        <end position="277"/>
    </location>
</feature>
<feature type="region of interest" description="Disordered" evidence="1">
    <location>
        <begin position="20"/>
        <end position="45"/>
    </location>
</feature>
<comment type="caution">
    <text evidence="2">The sequence shown here is derived from an EMBL/GenBank/DDBJ whole genome shotgun (WGS) entry which is preliminary data.</text>
</comment>